<organism evidence="2 3">
    <name type="scientific">Ramlibacter ginsenosidimutans</name>
    <dbReference type="NCBI Taxonomy" id="502333"/>
    <lineage>
        <taxon>Bacteria</taxon>
        <taxon>Pseudomonadati</taxon>
        <taxon>Pseudomonadota</taxon>
        <taxon>Betaproteobacteria</taxon>
        <taxon>Burkholderiales</taxon>
        <taxon>Comamonadaceae</taxon>
        <taxon>Ramlibacter</taxon>
    </lineage>
</organism>
<keyword evidence="3" id="KW-1185">Reference proteome</keyword>
<gene>
    <name evidence="2" type="ORF">JJB11_09845</name>
</gene>
<evidence type="ECO:0008006" key="4">
    <source>
        <dbReference type="Google" id="ProtNLM"/>
    </source>
</evidence>
<dbReference type="EMBL" id="JAEPWM010000003">
    <property type="protein sequence ID" value="MBK6006393.1"/>
    <property type="molecule type" value="Genomic_DNA"/>
</dbReference>
<proteinExistence type="predicted"/>
<evidence type="ECO:0000256" key="1">
    <source>
        <dbReference type="SAM" id="MobiDB-lite"/>
    </source>
</evidence>
<feature type="compositionally biased region" description="Basic and acidic residues" evidence="1">
    <location>
        <begin position="176"/>
        <end position="188"/>
    </location>
</feature>
<name>A0A934WMD7_9BURK</name>
<dbReference type="AlphaFoldDB" id="A0A934WMD7"/>
<comment type="caution">
    <text evidence="2">The sequence shown here is derived from an EMBL/GenBank/DDBJ whole genome shotgun (WGS) entry which is preliminary data.</text>
</comment>
<evidence type="ECO:0000313" key="2">
    <source>
        <dbReference type="EMBL" id="MBK6006393.1"/>
    </source>
</evidence>
<evidence type="ECO:0000313" key="3">
    <source>
        <dbReference type="Proteomes" id="UP000630528"/>
    </source>
</evidence>
<reference evidence="2" key="2">
    <citation type="submission" date="2021-01" db="EMBL/GenBank/DDBJ databases">
        <authorList>
            <person name="Kang M."/>
        </authorList>
    </citation>
    <scope>NUCLEOTIDE SEQUENCE</scope>
    <source>
        <strain evidence="2">KACC 17527</strain>
    </source>
</reference>
<accession>A0A934WMD7</accession>
<feature type="region of interest" description="Disordered" evidence="1">
    <location>
        <begin position="138"/>
        <end position="203"/>
    </location>
</feature>
<dbReference type="RefSeq" id="WP_201169476.1">
    <property type="nucleotide sequence ID" value="NZ_JAEPWM010000003.1"/>
</dbReference>
<reference evidence="2" key="1">
    <citation type="journal article" date="2012" name="J. Microbiol. Biotechnol.">
        <title>Ramlibacter ginsenosidimutans sp. nov., with ginsenoside-converting activity.</title>
        <authorList>
            <person name="Wang L."/>
            <person name="An D.S."/>
            <person name="Kim S.G."/>
            <person name="Jin F.X."/>
            <person name="Kim S.C."/>
            <person name="Lee S.T."/>
            <person name="Im W.T."/>
        </authorList>
    </citation>
    <scope>NUCLEOTIDE SEQUENCE</scope>
    <source>
        <strain evidence="2">KACC 17527</strain>
    </source>
</reference>
<dbReference type="Proteomes" id="UP000630528">
    <property type="component" value="Unassembled WGS sequence"/>
</dbReference>
<protein>
    <recommendedName>
        <fullName evidence="4">General stress protein 17M-like domain-containing protein</fullName>
    </recommendedName>
</protein>
<sequence>MHTAICTFEDRAQAEQAVERLQQAGFARHDIHLEHRHADGSPIEERSNYGMGTFEFFEHLFGHGEHAIHTGRYRDAVDQGLFVVMVEHQDEEESSRAQAVLHGMEARDLNRLHRAGERPLRDIVAERADHDLQRSFGTARADMGASHTSDVSGEPADVAPERELERPIASNGGWGEQDRLQVVDEDRPIASPSLRSDNEDKPR</sequence>